<feature type="domain" description="Transcription regulator AsnC/Lrp ligand binding" evidence="1">
    <location>
        <begin position="6"/>
        <end position="76"/>
    </location>
</feature>
<protein>
    <submittedName>
        <fullName evidence="2">Transcription regulator</fullName>
    </submittedName>
</protein>
<dbReference type="Pfam" id="PF01037">
    <property type="entry name" value="AsnC_trans_reg"/>
    <property type="match status" value="1"/>
</dbReference>
<dbReference type="InterPro" id="IPR019887">
    <property type="entry name" value="Tscrpt_reg_AsnC/Lrp_C"/>
</dbReference>
<accession>A0A075FZJ1</accession>
<evidence type="ECO:0000313" key="2">
    <source>
        <dbReference type="EMBL" id="AIE96584.1"/>
    </source>
</evidence>
<dbReference type="Gene3D" id="3.30.70.920">
    <property type="match status" value="1"/>
</dbReference>
<dbReference type="InterPro" id="IPR011008">
    <property type="entry name" value="Dimeric_a/b-barrel"/>
</dbReference>
<dbReference type="SUPFAM" id="SSF54909">
    <property type="entry name" value="Dimeric alpha+beta barrel"/>
    <property type="match status" value="1"/>
</dbReference>
<reference evidence="2" key="1">
    <citation type="journal article" date="2014" name="Genome Biol. Evol.">
        <title>Pangenome evidence for extensive interdomain horizontal transfer affecting lineage core and shell genes in uncultured planktonic thaumarchaeota and euryarchaeota.</title>
        <authorList>
            <person name="Deschamps P."/>
            <person name="Zivanovic Y."/>
            <person name="Moreira D."/>
            <person name="Rodriguez-Valera F."/>
            <person name="Lopez-Garcia P."/>
        </authorList>
    </citation>
    <scope>NUCLEOTIDE SEQUENCE</scope>
</reference>
<evidence type="ECO:0000259" key="1">
    <source>
        <dbReference type="Pfam" id="PF01037"/>
    </source>
</evidence>
<organism evidence="2">
    <name type="scientific">uncultured marine group II/III euryarchaeote AD1000_80_H11</name>
    <dbReference type="NCBI Taxonomy" id="1457814"/>
    <lineage>
        <taxon>Archaea</taxon>
        <taxon>Methanobacteriati</taxon>
        <taxon>Methanobacteriota</taxon>
        <taxon>environmental samples</taxon>
    </lineage>
</organism>
<dbReference type="AlphaFoldDB" id="A0A075FZJ1"/>
<sequence length="77" mass="8515">MSTAFVLIKAEPGCERDVYLSLLNIDSVSETHVSYGEYDLVARIDFDDEKEMAQTLIGSMRSISGVIKTETLIAVEV</sequence>
<proteinExistence type="predicted"/>
<dbReference type="EMBL" id="KF900483">
    <property type="protein sequence ID" value="AIE96584.1"/>
    <property type="molecule type" value="Genomic_DNA"/>
</dbReference>
<name>A0A075FZJ1_9EURY</name>